<keyword evidence="1" id="KW-0732">Signal</keyword>
<dbReference type="PROSITE" id="PS51109">
    <property type="entry name" value="G5"/>
    <property type="match status" value="1"/>
</dbReference>
<feature type="region of interest" description="Disordered" evidence="2">
    <location>
        <begin position="453"/>
        <end position="518"/>
    </location>
</feature>
<feature type="domain" description="G5" evidence="4">
    <location>
        <begin position="370"/>
        <end position="449"/>
    </location>
</feature>
<evidence type="ECO:0000256" key="2">
    <source>
        <dbReference type="SAM" id="MobiDB-lite"/>
    </source>
</evidence>
<dbReference type="Pfam" id="PF12229">
    <property type="entry name" value="PG_binding_4"/>
    <property type="match status" value="1"/>
</dbReference>
<dbReference type="EMBL" id="QFGA01000001">
    <property type="protein sequence ID" value="TEB06577.1"/>
    <property type="molecule type" value="Genomic_DNA"/>
</dbReference>
<dbReference type="Pfam" id="PF07501">
    <property type="entry name" value="G5"/>
    <property type="match status" value="1"/>
</dbReference>
<reference evidence="5 6" key="1">
    <citation type="journal article" date="2018" name="Environ. Microbiol.">
        <title>Novel energy conservation strategies and behaviour of Pelotomaculum schinkii driving syntrophic propionate catabolism.</title>
        <authorList>
            <person name="Hidalgo-Ahumada C.A.P."/>
            <person name="Nobu M.K."/>
            <person name="Narihiro T."/>
            <person name="Tamaki H."/>
            <person name="Liu W.T."/>
            <person name="Kamagata Y."/>
            <person name="Stams A.J.M."/>
            <person name="Imachi H."/>
            <person name="Sousa D.Z."/>
        </authorList>
    </citation>
    <scope>NUCLEOTIDE SEQUENCE [LARGE SCALE GENOMIC DNA]</scope>
    <source>
        <strain evidence="5 6">HH</strain>
    </source>
</reference>
<dbReference type="InterPro" id="IPR052913">
    <property type="entry name" value="Glycopeptide_resist_protein"/>
</dbReference>
<gene>
    <name evidence="5" type="primary">vanW_1</name>
    <name evidence="5" type="ORF">Psch_00109</name>
</gene>
<dbReference type="InterPro" id="IPR011098">
    <property type="entry name" value="G5_dom"/>
</dbReference>
<dbReference type="InterPro" id="IPR007391">
    <property type="entry name" value="Vancomycin_resist_VanW"/>
</dbReference>
<dbReference type="PANTHER" id="PTHR35788">
    <property type="entry name" value="EXPORTED PROTEIN-RELATED"/>
    <property type="match status" value="1"/>
</dbReference>
<accession>A0A4Y7RE28</accession>
<sequence>MSAKSDRILYGLIIAAVFILPLVLFGSGFFRSATERVLPGVEVLGVQLGGLTKAEGVTRLGEVEKTLRASRVVLRYQDRTWNLLLNEVGFNLNEEAVMDAALQAGRTGSLYKRWQERKQFQKTGLALSPVFEYDREKLSSQVGELADEIIVEPVDATFRVNSNDTVSIVPAKDGIGVDLDRLEKDINNFLGAGLKQEVNLTLIPVAPSRSTDFVESMKVDGLLASYTTAFDPSKTSRSYNVSVAAQAFDELLIMPGHEVSFNKVVGPRSTEAGYKNAPVIVNNEFVDGPGGGVCQVSTTLYNCILLANLDIIERSSHSLPVSYVPIGRDATVVYDAIDMKFRNNTDSYLYIKSYVSGGLLTIKIYGNTKFKRDVTVNSWIIREIEPQVIYETDASLPKGEEVVKQEGSKGFIAAAERVVRLKGVVEKRERLPSSDYNPVNKIIAVGTAVQSVPQIAPSTPSPSGPPKGGQDAVPINNNGGSNRNSTANPAIPTSATGRGITAGGPASADTVTPGTTGI</sequence>
<keyword evidence="3" id="KW-1133">Transmembrane helix</keyword>
<name>A0A4Y7RE28_9FIRM</name>
<dbReference type="PANTHER" id="PTHR35788:SF1">
    <property type="entry name" value="EXPORTED PROTEIN"/>
    <property type="match status" value="1"/>
</dbReference>
<keyword evidence="3" id="KW-0812">Transmembrane</keyword>
<evidence type="ECO:0000313" key="6">
    <source>
        <dbReference type="Proteomes" id="UP000298324"/>
    </source>
</evidence>
<dbReference type="Pfam" id="PF04294">
    <property type="entry name" value="VanW"/>
    <property type="match status" value="1"/>
</dbReference>
<evidence type="ECO:0000256" key="1">
    <source>
        <dbReference type="ARBA" id="ARBA00022729"/>
    </source>
</evidence>
<dbReference type="Proteomes" id="UP000298324">
    <property type="component" value="Unassembled WGS sequence"/>
</dbReference>
<organism evidence="5 6">
    <name type="scientific">Pelotomaculum schinkii</name>
    <dbReference type="NCBI Taxonomy" id="78350"/>
    <lineage>
        <taxon>Bacteria</taxon>
        <taxon>Bacillati</taxon>
        <taxon>Bacillota</taxon>
        <taxon>Clostridia</taxon>
        <taxon>Eubacteriales</taxon>
        <taxon>Desulfotomaculaceae</taxon>
        <taxon>Pelotomaculum</taxon>
    </lineage>
</organism>
<proteinExistence type="predicted"/>
<feature type="compositionally biased region" description="Polar residues" evidence="2">
    <location>
        <begin position="509"/>
        <end position="518"/>
    </location>
</feature>
<dbReference type="RefSeq" id="WP_190238808.1">
    <property type="nucleotide sequence ID" value="NZ_QFGA01000001.1"/>
</dbReference>
<evidence type="ECO:0000256" key="3">
    <source>
        <dbReference type="SAM" id="Phobius"/>
    </source>
</evidence>
<dbReference type="Gene3D" id="2.20.230.10">
    <property type="entry name" value="Resuscitation-promoting factor rpfb"/>
    <property type="match status" value="1"/>
</dbReference>
<comment type="caution">
    <text evidence="5">The sequence shown here is derived from an EMBL/GenBank/DDBJ whole genome shotgun (WGS) entry which is preliminary data.</text>
</comment>
<dbReference type="AlphaFoldDB" id="A0A4Y7RE28"/>
<keyword evidence="6" id="KW-1185">Reference proteome</keyword>
<evidence type="ECO:0000313" key="5">
    <source>
        <dbReference type="EMBL" id="TEB06577.1"/>
    </source>
</evidence>
<keyword evidence="3" id="KW-0472">Membrane</keyword>
<dbReference type="InterPro" id="IPR022029">
    <property type="entry name" value="YoaR-like_PG-bd"/>
</dbReference>
<evidence type="ECO:0000259" key="4">
    <source>
        <dbReference type="PROSITE" id="PS51109"/>
    </source>
</evidence>
<feature type="compositionally biased region" description="Polar residues" evidence="2">
    <location>
        <begin position="475"/>
        <end position="496"/>
    </location>
</feature>
<feature type="transmembrane region" description="Helical" evidence="3">
    <location>
        <begin position="7"/>
        <end position="30"/>
    </location>
</feature>
<dbReference type="SMART" id="SM01208">
    <property type="entry name" value="G5"/>
    <property type="match status" value="1"/>
</dbReference>
<protein>
    <submittedName>
        <fullName evidence="5">Vancomycin B-type resistance protein VanW</fullName>
    </submittedName>
</protein>